<dbReference type="AlphaFoldDB" id="A0AA39N748"/>
<reference evidence="1" key="1">
    <citation type="submission" date="2023-06" db="EMBL/GenBank/DDBJ databases">
        <authorList>
            <consortium name="Lawrence Berkeley National Laboratory"/>
            <person name="Ahrendt S."/>
            <person name="Sahu N."/>
            <person name="Indic B."/>
            <person name="Wong-Bajracharya J."/>
            <person name="Merenyi Z."/>
            <person name="Ke H.-M."/>
            <person name="Monk M."/>
            <person name="Kocsube S."/>
            <person name="Drula E."/>
            <person name="Lipzen A."/>
            <person name="Balint B."/>
            <person name="Henrissat B."/>
            <person name="Andreopoulos B."/>
            <person name="Martin F.M."/>
            <person name="Harder C.B."/>
            <person name="Rigling D."/>
            <person name="Ford K.L."/>
            <person name="Foster G.D."/>
            <person name="Pangilinan J."/>
            <person name="Papanicolaou A."/>
            <person name="Barry K."/>
            <person name="LaButti K."/>
            <person name="Viragh M."/>
            <person name="Koriabine M."/>
            <person name="Yan M."/>
            <person name="Riley R."/>
            <person name="Champramary S."/>
            <person name="Plett K.L."/>
            <person name="Tsai I.J."/>
            <person name="Slot J."/>
            <person name="Sipos G."/>
            <person name="Plett J."/>
            <person name="Nagy L.G."/>
            <person name="Grigoriev I.V."/>
        </authorList>
    </citation>
    <scope>NUCLEOTIDE SEQUENCE</scope>
    <source>
        <strain evidence="1">ICMP 16352</strain>
    </source>
</reference>
<keyword evidence="2" id="KW-1185">Reference proteome</keyword>
<organism evidence="1 2">
    <name type="scientific">Armillaria novae-zelandiae</name>
    <dbReference type="NCBI Taxonomy" id="153914"/>
    <lineage>
        <taxon>Eukaryota</taxon>
        <taxon>Fungi</taxon>
        <taxon>Dikarya</taxon>
        <taxon>Basidiomycota</taxon>
        <taxon>Agaricomycotina</taxon>
        <taxon>Agaricomycetes</taxon>
        <taxon>Agaricomycetidae</taxon>
        <taxon>Agaricales</taxon>
        <taxon>Marasmiineae</taxon>
        <taxon>Physalacriaceae</taxon>
        <taxon>Armillaria</taxon>
    </lineage>
</organism>
<evidence type="ECO:0000313" key="1">
    <source>
        <dbReference type="EMBL" id="KAK0459934.1"/>
    </source>
</evidence>
<protein>
    <submittedName>
        <fullName evidence="1">Uncharacterized protein</fullName>
    </submittedName>
</protein>
<evidence type="ECO:0000313" key="2">
    <source>
        <dbReference type="Proteomes" id="UP001175227"/>
    </source>
</evidence>
<proteinExistence type="predicted"/>
<name>A0AA39N748_9AGAR</name>
<dbReference type="EMBL" id="JAUEPR010000196">
    <property type="protein sequence ID" value="KAK0459934.1"/>
    <property type="molecule type" value="Genomic_DNA"/>
</dbReference>
<sequence>MALGSVTMMLCAFSTPNDADISGLLSLDISCDDLYAESVDNDQAKEAERTTLGSEGEKASSFKVNLTHDLLPVFSCILFVQHLNYCLSCGVVDDSRR</sequence>
<gene>
    <name evidence="1" type="ORF">IW261DRAFT_344379</name>
</gene>
<comment type="caution">
    <text evidence="1">The sequence shown here is derived from an EMBL/GenBank/DDBJ whole genome shotgun (WGS) entry which is preliminary data.</text>
</comment>
<accession>A0AA39N748</accession>
<dbReference type="Proteomes" id="UP001175227">
    <property type="component" value="Unassembled WGS sequence"/>
</dbReference>